<dbReference type="Pfam" id="PF01047">
    <property type="entry name" value="MarR"/>
    <property type="match status" value="1"/>
</dbReference>
<reference evidence="3" key="1">
    <citation type="submission" date="2020-12" db="EMBL/GenBank/DDBJ databases">
        <title>Hymenobacter sp.</title>
        <authorList>
            <person name="Kim M.K."/>
        </authorList>
    </citation>
    <scope>NUCLEOTIDE SEQUENCE [LARGE SCALE GENOMIC DNA]</scope>
    <source>
        <strain evidence="3">BT553</strain>
    </source>
</reference>
<accession>A0ABS0XRB3</accession>
<protein>
    <submittedName>
        <fullName evidence="2">MarR family transcriptional regulator</fullName>
    </submittedName>
</protein>
<dbReference type="EMBL" id="JAELXS010000006">
    <property type="protein sequence ID" value="MBJ6122592.1"/>
    <property type="molecule type" value="Genomic_DNA"/>
</dbReference>
<organism evidence="2 3">
    <name type="scientific">Sphingomonas mollis</name>
    <dbReference type="NCBI Taxonomy" id="2795726"/>
    <lineage>
        <taxon>Bacteria</taxon>
        <taxon>Pseudomonadati</taxon>
        <taxon>Pseudomonadota</taxon>
        <taxon>Alphaproteobacteria</taxon>
        <taxon>Sphingomonadales</taxon>
        <taxon>Sphingomonadaceae</taxon>
        <taxon>Sphingomonas</taxon>
    </lineage>
</organism>
<comment type="caution">
    <text evidence="2">The sequence shown here is derived from an EMBL/GenBank/DDBJ whole genome shotgun (WGS) entry which is preliminary data.</text>
</comment>
<dbReference type="Gene3D" id="1.10.10.10">
    <property type="entry name" value="Winged helix-like DNA-binding domain superfamily/Winged helix DNA-binding domain"/>
    <property type="match status" value="1"/>
</dbReference>
<evidence type="ECO:0000313" key="3">
    <source>
        <dbReference type="Proteomes" id="UP000640426"/>
    </source>
</evidence>
<proteinExistence type="predicted"/>
<dbReference type="SUPFAM" id="SSF46785">
    <property type="entry name" value="Winged helix' DNA-binding domain"/>
    <property type="match status" value="1"/>
</dbReference>
<feature type="domain" description="HTH marR-type" evidence="1">
    <location>
        <begin position="235"/>
        <end position="274"/>
    </location>
</feature>
<dbReference type="InterPro" id="IPR036388">
    <property type="entry name" value="WH-like_DNA-bd_sf"/>
</dbReference>
<evidence type="ECO:0000313" key="2">
    <source>
        <dbReference type="EMBL" id="MBJ6122592.1"/>
    </source>
</evidence>
<name>A0ABS0XRB3_9SPHN</name>
<dbReference type="InterPro" id="IPR036390">
    <property type="entry name" value="WH_DNA-bd_sf"/>
</dbReference>
<dbReference type="Proteomes" id="UP000640426">
    <property type="component" value="Unassembled WGS sequence"/>
</dbReference>
<evidence type="ECO:0000259" key="1">
    <source>
        <dbReference type="Pfam" id="PF01047"/>
    </source>
</evidence>
<sequence length="303" mass="32075">MREMFDVVVLAAPARQRGAEDAVTMAGGRVAATLNWDEAETLIDRQLGNPVLLIQAEGIAGAVIDAALPHIGSAIDVLAPHIVVTLDPDQIDPVAAVLLGTAAELLCDAGTGQLVAMLAVAGRSSTRSGLSDRVREDEGERLQRLNGEIARIADLLVRLTDGERGLTGSGDGAVEARRSSFGVKPASEVADPQIIRQAIRARRLRDSFFGDGLFEDPAWDMLLDLYAAHLEGSRVSVSSLCIAAAVAPTTALRWITRLTEAGLVERLPDPTDRRRAFMTLSGRGLDGMQGYVAAARRAGVPIA</sequence>
<keyword evidence="3" id="KW-1185">Reference proteome</keyword>
<dbReference type="InterPro" id="IPR000835">
    <property type="entry name" value="HTH_MarR-typ"/>
</dbReference>
<gene>
    <name evidence="2" type="ORF">JAO74_12395</name>
</gene>